<name>A0A1B9HT29_9TREE</name>
<evidence type="ECO:0000313" key="2">
    <source>
        <dbReference type="EMBL" id="OCF46426.1"/>
    </source>
</evidence>
<dbReference type="RefSeq" id="XP_019007645.1">
    <property type="nucleotide sequence ID" value="XM_019159351.1"/>
</dbReference>
<evidence type="ECO:0000313" key="3">
    <source>
        <dbReference type="EMBL" id="WWC68365.1"/>
    </source>
</evidence>
<gene>
    <name evidence="2" type="ORF">I206_07660</name>
    <name evidence="3" type="ORF">I206_102290</name>
</gene>
<sequence>MYGGFNIHFLISFDDGLRWLLRTRRNRGAKVPTEISSAIIESEVATTQLLKAKVSSPLLLEILPELTYHADPSKDLPFDHSYCEYLEGTPYDVFNGNLLGKIELPEDELNHFIDEYAKIQIRLSKIQLPYTKIGCIRFDKDDENNTKVGPLINRNCLMKPNSPHFMGPFSTNKERYLALIDTALHLISLNVLKGKQPVDNYLWHLEMRELVNASRVLNDKPKELFIKHDDAKGDHMLMNEDGEITGIIDWEWAYVTTKAEAFTPHWIFNFVYGGPNTLTSNEHKLMMAYNRYDRPDLAECVKNGRL</sequence>
<evidence type="ECO:0000259" key="1">
    <source>
        <dbReference type="Pfam" id="PF01636"/>
    </source>
</evidence>
<dbReference type="PANTHER" id="PTHR21310">
    <property type="entry name" value="AMINOGLYCOSIDE PHOSPHOTRANSFERASE-RELATED-RELATED"/>
    <property type="match status" value="1"/>
</dbReference>
<dbReference type="InterPro" id="IPR011009">
    <property type="entry name" value="Kinase-like_dom_sf"/>
</dbReference>
<dbReference type="OrthoDB" id="2561803at2759"/>
<accession>A0A1B9HT29</accession>
<reference evidence="3" key="2">
    <citation type="submission" date="2013-07" db="EMBL/GenBank/DDBJ databases">
        <authorList>
            <consortium name="The Broad Institute Genome Sequencing Platform"/>
            <person name="Cuomo C."/>
            <person name="Litvintseva A."/>
            <person name="Chen Y."/>
            <person name="Heitman J."/>
            <person name="Sun S."/>
            <person name="Springer D."/>
            <person name="Dromer F."/>
            <person name="Young S.K."/>
            <person name="Zeng Q."/>
            <person name="Gargeya S."/>
            <person name="Fitzgerald M."/>
            <person name="Abouelleil A."/>
            <person name="Alvarado L."/>
            <person name="Berlin A.M."/>
            <person name="Chapman S.B."/>
            <person name="Dewar J."/>
            <person name="Goldberg J."/>
            <person name="Griggs A."/>
            <person name="Gujja S."/>
            <person name="Hansen M."/>
            <person name="Howarth C."/>
            <person name="Imamovic A."/>
            <person name="Larimer J."/>
            <person name="McCowan C."/>
            <person name="Murphy C."/>
            <person name="Pearson M."/>
            <person name="Priest M."/>
            <person name="Roberts A."/>
            <person name="Saif S."/>
            <person name="Shea T."/>
            <person name="Sykes S."/>
            <person name="Wortman J."/>
            <person name="Nusbaum C."/>
            <person name="Birren B."/>
        </authorList>
    </citation>
    <scope>NUCLEOTIDE SEQUENCE</scope>
    <source>
        <strain evidence="3">CBS 10737</strain>
    </source>
</reference>
<protein>
    <recommendedName>
        <fullName evidence="1">Aminoglycoside phosphotransferase domain-containing protein</fullName>
    </recommendedName>
</protein>
<dbReference type="EMBL" id="CP144521">
    <property type="protein sequence ID" value="WWC68365.1"/>
    <property type="molecule type" value="Genomic_DNA"/>
</dbReference>
<dbReference type="SUPFAM" id="SSF56112">
    <property type="entry name" value="Protein kinase-like (PK-like)"/>
    <property type="match status" value="1"/>
</dbReference>
<reference evidence="3" key="4">
    <citation type="submission" date="2024-02" db="EMBL/GenBank/DDBJ databases">
        <title>Comparative genomics of Cryptococcus and Kwoniella reveals pathogenesis evolution and contrasting modes of karyotype evolution via chromosome fusion or intercentromeric recombination.</title>
        <authorList>
            <person name="Coelho M.A."/>
            <person name="David-Palma M."/>
            <person name="Shea T."/>
            <person name="Bowers K."/>
            <person name="McGinley-Smith S."/>
            <person name="Mohammad A.W."/>
            <person name="Gnirke A."/>
            <person name="Yurkov A.M."/>
            <person name="Nowrousian M."/>
            <person name="Sun S."/>
            <person name="Cuomo C.A."/>
            <person name="Heitman J."/>
        </authorList>
    </citation>
    <scope>NUCLEOTIDE SEQUENCE</scope>
    <source>
        <strain evidence="3">CBS 10737</strain>
    </source>
</reference>
<keyword evidence="4" id="KW-1185">Reference proteome</keyword>
<dbReference type="KEGG" id="kpin:30176029"/>
<reference evidence="2" key="3">
    <citation type="submission" date="2016-07" db="EMBL/GenBank/DDBJ databases">
        <title>Evolution of pathogenesis and genome organization in the Tremellales.</title>
        <authorList>
            <person name="Cuomo C."/>
            <person name="Litvintseva A."/>
            <person name="Heitman J."/>
            <person name="Chen Y."/>
            <person name="Sun S."/>
            <person name="Springer D."/>
            <person name="Dromer F."/>
            <person name="Young S."/>
            <person name="Zeng Q."/>
            <person name="Chapman S."/>
            <person name="Gujja S."/>
            <person name="Saif S."/>
            <person name="Birren B."/>
        </authorList>
    </citation>
    <scope>NUCLEOTIDE SEQUENCE</scope>
    <source>
        <strain evidence="2">CBS 10737</strain>
    </source>
</reference>
<dbReference type="InterPro" id="IPR002575">
    <property type="entry name" value="Aminoglycoside_PTrfase"/>
</dbReference>
<dbReference type="Proteomes" id="UP000094020">
    <property type="component" value="Chromosome 3"/>
</dbReference>
<organism evidence="2">
    <name type="scientific">Kwoniella pini CBS 10737</name>
    <dbReference type="NCBI Taxonomy" id="1296096"/>
    <lineage>
        <taxon>Eukaryota</taxon>
        <taxon>Fungi</taxon>
        <taxon>Dikarya</taxon>
        <taxon>Basidiomycota</taxon>
        <taxon>Agaricomycotina</taxon>
        <taxon>Tremellomycetes</taxon>
        <taxon>Tremellales</taxon>
        <taxon>Cryptococcaceae</taxon>
        <taxon>Kwoniella</taxon>
    </lineage>
</organism>
<proteinExistence type="predicted"/>
<dbReference type="STRING" id="1296096.A0A1B9HT29"/>
<reference evidence="2" key="1">
    <citation type="submission" date="2013-07" db="EMBL/GenBank/DDBJ databases">
        <title>The Genome Sequence of Cryptococcus pinus CBS10737.</title>
        <authorList>
            <consortium name="The Broad Institute Genome Sequencing Platform"/>
            <person name="Cuomo C."/>
            <person name="Litvintseva A."/>
            <person name="Chen Y."/>
            <person name="Heitman J."/>
            <person name="Sun S."/>
            <person name="Springer D."/>
            <person name="Dromer F."/>
            <person name="Young S.K."/>
            <person name="Zeng Q."/>
            <person name="Gargeya S."/>
            <person name="Fitzgerald M."/>
            <person name="Abouelleil A."/>
            <person name="Alvarado L."/>
            <person name="Berlin A.M."/>
            <person name="Chapman S.B."/>
            <person name="Dewar J."/>
            <person name="Goldberg J."/>
            <person name="Griggs A."/>
            <person name="Gujja S."/>
            <person name="Hansen M."/>
            <person name="Howarth C."/>
            <person name="Imamovic A."/>
            <person name="Larimer J."/>
            <person name="McCowan C."/>
            <person name="Murphy C."/>
            <person name="Pearson M."/>
            <person name="Priest M."/>
            <person name="Roberts A."/>
            <person name="Saif S."/>
            <person name="Shea T."/>
            <person name="Sykes S."/>
            <person name="Wortman J."/>
            <person name="Nusbaum C."/>
            <person name="Birren B."/>
        </authorList>
    </citation>
    <scope>NUCLEOTIDE SEQUENCE [LARGE SCALE GENOMIC DNA]</scope>
    <source>
        <strain evidence="2">CBS 10737</strain>
    </source>
</reference>
<dbReference type="Pfam" id="PF01636">
    <property type="entry name" value="APH"/>
    <property type="match status" value="1"/>
</dbReference>
<evidence type="ECO:0000313" key="4">
    <source>
        <dbReference type="Proteomes" id="UP000094020"/>
    </source>
</evidence>
<dbReference type="InterPro" id="IPR051678">
    <property type="entry name" value="AGP_Transferase"/>
</dbReference>
<dbReference type="GeneID" id="30176029"/>
<dbReference type="AlphaFoldDB" id="A0A1B9HT29"/>
<dbReference type="EMBL" id="KI894017">
    <property type="protein sequence ID" value="OCF46426.1"/>
    <property type="molecule type" value="Genomic_DNA"/>
</dbReference>
<feature type="domain" description="Aminoglycoside phosphotransferase" evidence="1">
    <location>
        <begin position="40"/>
        <end position="254"/>
    </location>
</feature>
<dbReference type="PANTHER" id="PTHR21310:SF15">
    <property type="entry name" value="AMINOGLYCOSIDE PHOSPHOTRANSFERASE DOMAIN-CONTAINING PROTEIN"/>
    <property type="match status" value="1"/>
</dbReference>